<dbReference type="GO" id="GO:0005737">
    <property type="term" value="C:cytoplasm"/>
    <property type="evidence" value="ECO:0007669"/>
    <property type="project" value="TreeGrafter"/>
</dbReference>
<dbReference type="SUPFAM" id="SSF54211">
    <property type="entry name" value="Ribosomal protein S5 domain 2-like"/>
    <property type="match status" value="1"/>
</dbReference>
<evidence type="ECO:0000313" key="3">
    <source>
        <dbReference type="EMBL" id="HJC64865.1"/>
    </source>
</evidence>
<dbReference type="Pfam" id="PF01205">
    <property type="entry name" value="Impact_N"/>
    <property type="match status" value="1"/>
</dbReference>
<dbReference type="InterPro" id="IPR001498">
    <property type="entry name" value="Impact_N"/>
</dbReference>
<proteinExistence type="inferred from homology"/>
<evidence type="ECO:0000259" key="2">
    <source>
        <dbReference type="Pfam" id="PF01205"/>
    </source>
</evidence>
<dbReference type="PROSITE" id="PS00910">
    <property type="entry name" value="UPF0029"/>
    <property type="match status" value="1"/>
</dbReference>
<dbReference type="InterPro" id="IPR023582">
    <property type="entry name" value="Impact"/>
</dbReference>
<dbReference type="Gene3D" id="3.30.230.30">
    <property type="entry name" value="Impact, N-terminal domain"/>
    <property type="match status" value="1"/>
</dbReference>
<protein>
    <submittedName>
        <fullName evidence="3">YigZ family protein</fullName>
    </submittedName>
</protein>
<gene>
    <name evidence="3" type="ORF">H9753_14825</name>
</gene>
<dbReference type="GO" id="GO:0006446">
    <property type="term" value="P:regulation of translational initiation"/>
    <property type="evidence" value="ECO:0007669"/>
    <property type="project" value="TreeGrafter"/>
</dbReference>
<dbReference type="InterPro" id="IPR036956">
    <property type="entry name" value="Impact_N_sf"/>
</dbReference>
<feature type="domain" description="Impact N-terminal" evidence="2">
    <location>
        <begin position="19"/>
        <end position="123"/>
    </location>
</feature>
<dbReference type="EMBL" id="DWVZ01000211">
    <property type="protein sequence ID" value="HJC64865.1"/>
    <property type="molecule type" value="Genomic_DNA"/>
</dbReference>
<sequence>MLEQYKTIYEGGEGEIVEKKSRFIATTRLVKSEEEAAAFLEEMRKKYWDATHNCFAYVIGERREIVRCSDDGEPSGTAGRPMLDVLLGEEMYDTAVVVTRYFGGNLLGTGGLVRAYAKAVQEGLACSRVITKYHGVLAEVDTDYNGVGKLQYLFAQREIPVMDAQYTEA</sequence>
<dbReference type="Proteomes" id="UP000823886">
    <property type="component" value="Unassembled WGS sequence"/>
</dbReference>
<reference evidence="3" key="2">
    <citation type="submission" date="2021-04" db="EMBL/GenBank/DDBJ databases">
        <authorList>
            <person name="Gilroy R."/>
        </authorList>
    </citation>
    <scope>NUCLEOTIDE SEQUENCE</scope>
    <source>
        <strain evidence="3">ChiBcec2-3848</strain>
    </source>
</reference>
<dbReference type="PANTHER" id="PTHR16301:SF20">
    <property type="entry name" value="IMPACT FAMILY MEMBER YIGZ"/>
    <property type="match status" value="1"/>
</dbReference>
<dbReference type="InterPro" id="IPR015796">
    <property type="entry name" value="Impact_YigZ-like"/>
</dbReference>
<dbReference type="InterPro" id="IPR020569">
    <property type="entry name" value="UPF0029_Impact_CS"/>
</dbReference>
<dbReference type="NCBIfam" id="TIGR00257">
    <property type="entry name" value="IMPACT_YIGZ"/>
    <property type="match status" value="1"/>
</dbReference>
<dbReference type="PANTHER" id="PTHR16301">
    <property type="entry name" value="IMPACT-RELATED"/>
    <property type="match status" value="1"/>
</dbReference>
<comment type="similarity">
    <text evidence="1">Belongs to the IMPACT family.</text>
</comment>
<feature type="non-terminal residue" evidence="3">
    <location>
        <position position="169"/>
    </location>
</feature>
<comment type="caution">
    <text evidence="3">The sequence shown here is derived from an EMBL/GenBank/DDBJ whole genome shotgun (WGS) entry which is preliminary data.</text>
</comment>
<organism evidence="3 4">
    <name type="scientific">Candidatus Blautia merdavium</name>
    <dbReference type="NCBI Taxonomy" id="2838494"/>
    <lineage>
        <taxon>Bacteria</taxon>
        <taxon>Bacillati</taxon>
        <taxon>Bacillota</taxon>
        <taxon>Clostridia</taxon>
        <taxon>Lachnospirales</taxon>
        <taxon>Lachnospiraceae</taxon>
        <taxon>Blautia</taxon>
    </lineage>
</organism>
<reference evidence="3" key="1">
    <citation type="journal article" date="2021" name="PeerJ">
        <title>Extensive microbial diversity within the chicken gut microbiome revealed by metagenomics and culture.</title>
        <authorList>
            <person name="Gilroy R."/>
            <person name="Ravi A."/>
            <person name="Getino M."/>
            <person name="Pursley I."/>
            <person name="Horton D.L."/>
            <person name="Alikhan N.F."/>
            <person name="Baker D."/>
            <person name="Gharbi K."/>
            <person name="Hall N."/>
            <person name="Watson M."/>
            <person name="Adriaenssens E.M."/>
            <person name="Foster-Nyarko E."/>
            <person name="Jarju S."/>
            <person name="Secka A."/>
            <person name="Antonio M."/>
            <person name="Oren A."/>
            <person name="Chaudhuri R.R."/>
            <person name="La Ragione R."/>
            <person name="Hildebrand F."/>
            <person name="Pallen M.J."/>
        </authorList>
    </citation>
    <scope>NUCLEOTIDE SEQUENCE</scope>
    <source>
        <strain evidence="3">ChiBcec2-3848</strain>
    </source>
</reference>
<accession>A0A9D2PRT2</accession>
<evidence type="ECO:0000256" key="1">
    <source>
        <dbReference type="ARBA" id="ARBA00007665"/>
    </source>
</evidence>
<evidence type="ECO:0000313" key="4">
    <source>
        <dbReference type="Proteomes" id="UP000823886"/>
    </source>
</evidence>
<dbReference type="AlphaFoldDB" id="A0A9D2PRT2"/>
<dbReference type="InterPro" id="IPR020568">
    <property type="entry name" value="Ribosomal_Su5_D2-typ_SF"/>
</dbReference>
<name>A0A9D2PRT2_9FIRM</name>